<feature type="binding site" evidence="10">
    <location>
        <position position="109"/>
    </location>
    <ligand>
        <name>Mn(2+)</name>
        <dbReference type="ChEBI" id="CHEBI:29035"/>
    </ligand>
</feature>
<keyword evidence="14" id="KW-1185">Reference proteome</keyword>
<evidence type="ECO:0000256" key="2">
    <source>
        <dbReference type="ARBA" id="ARBA00007579"/>
    </source>
</evidence>
<dbReference type="GO" id="GO:0009240">
    <property type="term" value="P:isopentenyl diphosphate biosynthetic process"/>
    <property type="evidence" value="ECO:0007669"/>
    <property type="project" value="TreeGrafter"/>
</dbReference>
<evidence type="ECO:0000256" key="5">
    <source>
        <dbReference type="ARBA" id="ARBA00022723"/>
    </source>
</evidence>
<feature type="binding site" evidence="10">
    <location>
        <position position="107"/>
    </location>
    <ligand>
        <name>Mn(2+)</name>
        <dbReference type="ChEBI" id="CHEBI:29035"/>
    </ligand>
</feature>
<reference evidence="13 14" key="1">
    <citation type="submission" date="2019-05" db="EMBL/GenBank/DDBJ databases">
        <title>Pseudorhodobacter turbinis sp. nov., isolated from the gut of the Korean turban shell.</title>
        <authorList>
            <person name="Jeong Y.-S."/>
            <person name="Kang W.-R."/>
            <person name="Bae J.-W."/>
        </authorList>
    </citation>
    <scope>NUCLEOTIDE SEQUENCE [LARGE SCALE GENOMIC DNA]</scope>
    <source>
        <strain evidence="13 14">S12M18</strain>
    </source>
</reference>
<feature type="binding site" evidence="10">
    <location>
        <position position="21"/>
    </location>
    <ligand>
        <name>Mn(2+)</name>
        <dbReference type="ChEBI" id="CHEBI:29035"/>
    </ligand>
</feature>
<dbReference type="EMBL" id="CP039964">
    <property type="protein sequence ID" value="QCO54914.1"/>
    <property type="molecule type" value="Genomic_DNA"/>
</dbReference>
<dbReference type="KEGG" id="pseb:EOK75_03405"/>
<dbReference type="HAMAP" id="MF_00202">
    <property type="entry name" value="Idi"/>
    <property type="match status" value="1"/>
</dbReference>
<evidence type="ECO:0000259" key="12">
    <source>
        <dbReference type="PROSITE" id="PS51462"/>
    </source>
</evidence>
<dbReference type="GO" id="GO:0005737">
    <property type="term" value="C:cytoplasm"/>
    <property type="evidence" value="ECO:0007669"/>
    <property type="project" value="UniProtKB-SubCell"/>
</dbReference>
<evidence type="ECO:0000256" key="6">
    <source>
        <dbReference type="ARBA" id="ARBA00022842"/>
    </source>
</evidence>
<dbReference type="SUPFAM" id="SSF55811">
    <property type="entry name" value="Nudix"/>
    <property type="match status" value="1"/>
</dbReference>
<evidence type="ECO:0000256" key="3">
    <source>
        <dbReference type="ARBA" id="ARBA00012057"/>
    </source>
</evidence>
<dbReference type="PANTHER" id="PTHR10885">
    <property type="entry name" value="ISOPENTENYL-DIPHOSPHATE DELTA-ISOMERASE"/>
    <property type="match status" value="1"/>
</dbReference>
<dbReference type="InterPro" id="IPR056375">
    <property type="entry name" value="Idi_bact"/>
</dbReference>
<evidence type="ECO:0000256" key="10">
    <source>
        <dbReference type="HAMAP-Rule" id="MF_00202"/>
    </source>
</evidence>
<proteinExistence type="inferred from homology"/>
<keyword evidence="7 10" id="KW-0464">Manganese</keyword>
<comment type="cofactor">
    <cofactor evidence="10">
        <name>Mg(2+)</name>
        <dbReference type="ChEBI" id="CHEBI:18420"/>
    </cofactor>
    <text evidence="10">Binds 1 Mg(2+) ion per subunit. The magnesium ion binds only when substrate is bound.</text>
</comment>
<feature type="active site" evidence="10 11">
    <location>
        <position position="61"/>
    </location>
</feature>
<dbReference type="InterPro" id="IPR015797">
    <property type="entry name" value="NUDIX_hydrolase-like_dom_sf"/>
</dbReference>
<dbReference type="Proteomes" id="UP000298631">
    <property type="component" value="Chromosome"/>
</dbReference>
<evidence type="ECO:0000256" key="9">
    <source>
        <dbReference type="ARBA" id="ARBA00023235"/>
    </source>
</evidence>
<keyword evidence="9 10" id="KW-0413">Isomerase</keyword>
<dbReference type="UniPathway" id="UPA00059">
    <property type="reaction ID" value="UER00104"/>
</dbReference>
<comment type="subcellular location">
    <subcellularLocation>
        <location evidence="10">Cytoplasm</location>
    </subcellularLocation>
</comment>
<keyword evidence="8 10" id="KW-0414">Isoprene biosynthesis</keyword>
<evidence type="ECO:0000256" key="4">
    <source>
        <dbReference type="ARBA" id="ARBA00022490"/>
    </source>
</evidence>
<dbReference type="NCBIfam" id="NF002995">
    <property type="entry name" value="PRK03759.1"/>
    <property type="match status" value="1"/>
</dbReference>
<sequence length="173" mass="19218">MDLIPAWIDGALQPVEKLSVHQRGLRHKAVSVFVLDGTRVLIQQRAASKYHTPNLWANTCCTHPHWDETDLACANRRLAEELGIENLPLTHQGQVSYRADVGGGLTEDEVVQVFTAQADAGLPLALNPQEVQAARWVDLPDLMTEIAVNEAAFTPWLRIYLAEHRAQIFGHVA</sequence>
<dbReference type="InterPro" id="IPR000086">
    <property type="entry name" value="NUDIX_hydrolase_dom"/>
</dbReference>
<dbReference type="RefSeq" id="WP_137192580.1">
    <property type="nucleotide sequence ID" value="NZ_CP039964.1"/>
</dbReference>
<dbReference type="Gene3D" id="3.90.79.10">
    <property type="entry name" value="Nucleoside Triphosphate Pyrophosphohydrolase"/>
    <property type="match status" value="1"/>
</dbReference>
<dbReference type="PROSITE" id="PS51462">
    <property type="entry name" value="NUDIX"/>
    <property type="match status" value="1"/>
</dbReference>
<name>A0A4V1E0K1_9RHOB</name>
<dbReference type="CDD" id="cd02885">
    <property type="entry name" value="NUDIX_IPP_Isomerase"/>
    <property type="match status" value="1"/>
</dbReference>
<accession>A0A4V1E0K1</accession>
<keyword evidence="5 10" id="KW-0479">Metal-binding</keyword>
<feature type="binding site" evidence="10">
    <location>
        <position position="27"/>
    </location>
    <ligand>
        <name>Mn(2+)</name>
        <dbReference type="ChEBI" id="CHEBI:29035"/>
    </ligand>
</feature>
<feature type="binding site" evidence="10">
    <location>
        <position position="63"/>
    </location>
    <ligand>
        <name>Mn(2+)</name>
        <dbReference type="ChEBI" id="CHEBI:29035"/>
    </ligand>
</feature>
<evidence type="ECO:0000256" key="7">
    <source>
        <dbReference type="ARBA" id="ARBA00023211"/>
    </source>
</evidence>
<protein>
    <recommendedName>
        <fullName evidence="3 10">Isopentenyl-diphosphate Delta-isomerase</fullName>
        <shortName evidence="10">IPP isomerase</shortName>
        <ecNumber evidence="3 10">5.3.3.2</ecNumber>
    </recommendedName>
    <alternativeName>
        <fullName evidence="10">IPP:DMAPP isomerase</fullName>
    </alternativeName>
    <alternativeName>
        <fullName evidence="10">Isopentenyl pyrophosphate isomerase</fullName>
    </alternativeName>
</protein>
<feature type="active site" evidence="10 11">
    <location>
        <position position="109"/>
    </location>
</feature>
<dbReference type="Pfam" id="PF00293">
    <property type="entry name" value="NUDIX"/>
    <property type="match status" value="1"/>
</dbReference>
<comment type="cofactor">
    <cofactor evidence="10">
        <name>Mn(2+)</name>
        <dbReference type="ChEBI" id="CHEBI:29035"/>
    </cofactor>
    <text evidence="10">Binds 1 Mn(2+) ion per subunit.</text>
</comment>
<evidence type="ECO:0000313" key="13">
    <source>
        <dbReference type="EMBL" id="QCO54914.1"/>
    </source>
</evidence>
<organism evidence="13 14">
    <name type="scientific">Pseudorhodobacter turbinis</name>
    <dbReference type="NCBI Taxonomy" id="2500533"/>
    <lineage>
        <taxon>Bacteria</taxon>
        <taxon>Pseudomonadati</taxon>
        <taxon>Pseudomonadota</taxon>
        <taxon>Alphaproteobacteria</taxon>
        <taxon>Rhodobacterales</taxon>
        <taxon>Paracoccaceae</taxon>
        <taxon>Pseudorhodobacter</taxon>
    </lineage>
</organism>
<keyword evidence="4 10" id="KW-0963">Cytoplasm</keyword>
<dbReference type="GO" id="GO:0050992">
    <property type="term" value="P:dimethylallyl diphosphate biosynthetic process"/>
    <property type="evidence" value="ECO:0007669"/>
    <property type="project" value="UniProtKB-UniRule"/>
</dbReference>
<feature type="binding site" evidence="10">
    <location>
        <position position="81"/>
    </location>
    <ligand>
        <name>Mg(2+)</name>
        <dbReference type="ChEBI" id="CHEBI:18420"/>
    </ligand>
</feature>
<dbReference type="OrthoDB" id="9809458at2"/>
<dbReference type="PANTHER" id="PTHR10885:SF0">
    <property type="entry name" value="ISOPENTENYL-DIPHOSPHATE DELTA-ISOMERASE"/>
    <property type="match status" value="1"/>
</dbReference>
<evidence type="ECO:0000256" key="11">
    <source>
        <dbReference type="PIRSR" id="PIRSR018427-1"/>
    </source>
</evidence>
<keyword evidence="6 10" id="KW-0460">Magnesium</keyword>
<gene>
    <name evidence="10" type="primary">idi</name>
    <name evidence="13" type="ORF">EOK75_03405</name>
</gene>
<evidence type="ECO:0000313" key="14">
    <source>
        <dbReference type="Proteomes" id="UP000298631"/>
    </source>
</evidence>
<dbReference type="EC" id="5.3.3.2" evidence="3 10"/>
<comment type="pathway">
    <text evidence="1 10">Isoprenoid biosynthesis; dimethylallyl diphosphate biosynthesis; dimethylallyl diphosphate from isopentenyl diphosphate: step 1/1.</text>
</comment>
<dbReference type="PIRSF" id="PIRSF018427">
    <property type="entry name" value="Isopntndiph_ism"/>
    <property type="match status" value="1"/>
</dbReference>
<dbReference type="GO" id="GO:0004452">
    <property type="term" value="F:isopentenyl-diphosphate delta-isomerase activity"/>
    <property type="evidence" value="ECO:0007669"/>
    <property type="project" value="UniProtKB-UniRule"/>
</dbReference>
<evidence type="ECO:0000256" key="8">
    <source>
        <dbReference type="ARBA" id="ARBA00023229"/>
    </source>
</evidence>
<comment type="similarity">
    <text evidence="2 10">Belongs to the IPP isomerase type 1 family.</text>
</comment>
<comment type="catalytic activity">
    <reaction evidence="10">
        <text>isopentenyl diphosphate = dimethylallyl diphosphate</text>
        <dbReference type="Rhea" id="RHEA:23284"/>
        <dbReference type="ChEBI" id="CHEBI:57623"/>
        <dbReference type="ChEBI" id="CHEBI:128769"/>
        <dbReference type="EC" id="5.3.3.2"/>
    </reaction>
</comment>
<dbReference type="InterPro" id="IPR011876">
    <property type="entry name" value="IsopentenylPP_isomerase_typ1"/>
</dbReference>
<dbReference type="AlphaFoldDB" id="A0A4V1E0K1"/>
<feature type="domain" description="Nudix hydrolase" evidence="12">
    <location>
        <begin position="25"/>
        <end position="159"/>
    </location>
</feature>
<dbReference type="NCBIfam" id="TIGR02150">
    <property type="entry name" value="IPP_isom_1"/>
    <property type="match status" value="1"/>
</dbReference>
<dbReference type="GO" id="GO:0046872">
    <property type="term" value="F:metal ion binding"/>
    <property type="evidence" value="ECO:0007669"/>
    <property type="project" value="UniProtKB-KW"/>
</dbReference>
<comment type="function">
    <text evidence="10">Catalyzes the 1,3-allylic rearrangement of the homoallylic substrate isopentenyl (IPP) to its highly electrophilic allylic isomer, dimethylallyl diphosphate (DMAPP).</text>
</comment>
<evidence type="ECO:0000256" key="1">
    <source>
        <dbReference type="ARBA" id="ARBA00004826"/>
    </source>
</evidence>